<evidence type="ECO:0000259" key="10">
    <source>
        <dbReference type="PROSITE" id="PS51517"/>
    </source>
</evidence>
<keyword evidence="5 7" id="KW-0238">DNA-binding</keyword>
<gene>
    <name evidence="12" type="ORF">UPYG_G00249480</name>
</gene>
<dbReference type="Pfam" id="PF13884">
    <property type="entry name" value="Peptidase_S74"/>
    <property type="match status" value="1"/>
</dbReference>
<dbReference type="InterPro" id="IPR008967">
    <property type="entry name" value="p53-like_TF_DNA-bd_sf"/>
</dbReference>
<comment type="caution">
    <text evidence="12">The sequence shown here is derived from an EMBL/GenBank/DDBJ whole genome shotgun (WGS) entry which is preliminary data.</text>
</comment>
<evidence type="ECO:0000313" key="13">
    <source>
        <dbReference type="Proteomes" id="UP001557470"/>
    </source>
</evidence>
<evidence type="ECO:0000259" key="11">
    <source>
        <dbReference type="PROSITE" id="PS51688"/>
    </source>
</evidence>
<dbReference type="GO" id="GO:0003677">
    <property type="term" value="F:DNA binding"/>
    <property type="evidence" value="ECO:0007669"/>
    <property type="project" value="UniProtKB-KW"/>
</dbReference>
<dbReference type="PANTHER" id="PTHR13029:SF17">
    <property type="entry name" value="MYELIN REGULATORY FACTOR-LIKE PROTEIN"/>
    <property type="match status" value="1"/>
</dbReference>
<feature type="transmembrane region" description="Helical" evidence="9">
    <location>
        <begin position="749"/>
        <end position="774"/>
    </location>
</feature>
<dbReference type="Pfam" id="PF13888">
    <property type="entry name" value="MRF_C2"/>
    <property type="match status" value="1"/>
</dbReference>
<sequence length="1022" mass="112978">MEPTGGTRLPVEVLGENEALQQFFDGCQDMGEGLESSVVDTSILEQYLSNEMDPAIMLPESPPYSGSEPCSPPQIPAVGYSSHWSNDQVNQEVHRGGSKLAASSRQYKELAMQLPQHTVLPYQELTNSYIKAGLSPSPQTHDSPLRRTLYLSPGESFVQVNTPPTPPVHLDVLQQHPSMGPGDRYSRINATLPLAPGIHPGQAPRSAFVSGLQSASNLHPSLGPHTTKGPPLGNCVEPDQASGLGLPPNTASHLPVPGFPTEPGYPYLPNSAGQETGPILAECKKRRRTESFEKTNHFVPVPITLGSEVGGGGGEIPCYDSDGAPAGSSGVGTHQLLTWERYQPDQWSTVYDSNYESLPSPGYHVDTDKGFIFSTADEAFVCQKKNHFQVTVHIGMAGHPHYVKTPQGPAPIENFHVKVFGVKLETQSNEVTIEQSQSDRSKKPFLPVDVNLPGDQITKVTLGRLHFSETTANNMRKRGKPNPDQRYFMMVVGLYAKTKEESYLLVAYMSEKIIVRASNPGQFENDSEVAWQRGQAPDTVVCQGRVGINTDSPDEALVVCGNAKVMGQVMHPSDYRAKHNIQEVDSTEQLKRISQMRIVEYDYKPEFASKMGIDHVHETGIIAQEVKELLPAAVKEVGDITCSDGERIENFLMVDKEQIFMENVGAVKQLCKLTDNLENRIQELEVWNTRLARLKNLGSLRSSGGSVKGKPNSHNWVPPQLSPPQKPTALQSAMAKFQAKYNHCLKHRLFQVSIIFLVAIMAFCSIAIVGLYILTLRDTVGTGPPGTSNNTVSPLQTTTFRPTLVSPTAPPGPWPPDVDFCSLLYCKEVFCCPITDSVDNPTNNYSALVSSLLLPRLTRGSPIDRRKDKFSKKILGVGDWTNTTIKSFVIKETQQIIDYEYCEMGNCGSGNYSFQIPVSKFVPTNMPITVQMKTSDLLVVHLCHYEMSECAALLDHDQTSEEYAFINTQGYDHEWHLTVARYYRSSYHFRSAVAGQADCNTDRGFMGALFTDYHFQFYRRCE</sequence>
<evidence type="ECO:0000313" key="12">
    <source>
        <dbReference type="EMBL" id="KAL0967231.1"/>
    </source>
</evidence>
<dbReference type="InterPro" id="IPR037141">
    <property type="entry name" value="NDT80_DNA-bd_dom_sf"/>
</dbReference>
<dbReference type="PROSITE" id="PS51517">
    <property type="entry name" value="NDT80"/>
    <property type="match status" value="1"/>
</dbReference>
<accession>A0ABD0W8S8</accession>
<feature type="region of interest" description="Disordered" evidence="8">
    <location>
        <begin position="203"/>
        <end position="273"/>
    </location>
</feature>
<dbReference type="Pfam" id="PF13887">
    <property type="entry name" value="MYRF_ICA"/>
    <property type="match status" value="1"/>
</dbReference>
<feature type="domain" description="Peptidase S74" evidence="11">
    <location>
        <begin position="573"/>
        <end position="681"/>
    </location>
</feature>
<organism evidence="12 13">
    <name type="scientific">Umbra pygmaea</name>
    <name type="common">Eastern mudminnow</name>
    <dbReference type="NCBI Taxonomy" id="75934"/>
    <lineage>
        <taxon>Eukaryota</taxon>
        <taxon>Metazoa</taxon>
        <taxon>Chordata</taxon>
        <taxon>Craniata</taxon>
        <taxon>Vertebrata</taxon>
        <taxon>Euteleostomi</taxon>
        <taxon>Actinopterygii</taxon>
        <taxon>Neopterygii</taxon>
        <taxon>Teleostei</taxon>
        <taxon>Protacanthopterygii</taxon>
        <taxon>Esociformes</taxon>
        <taxon>Umbridae</taxon>
        <taxon>Umbra</taxon>
    </lineage>
</organism>
<keyword evidence="3 9" id="KW-0812">Transmembrane</keyword>
<evidence type="ECO:0000256" key="9">
    <source>
        <dbReference type="SAM" id="Phobius"/>
    </source>
</evidence>
<dbReference type="Gene3D" id="2.60.40.1390">
    <property type="entry name" value="NDT80 DNA-binding domain"/>
    <property type="match status" value="2"/>
</dbReference>
<reference evidence="12 13" key="1">
    <citation type="submission" date="2024-06" db="EMBL/GenBank/DDBJ databases">
        <authorList>
            <person name="Pan Q."/>
            <person name="Wen M."/>
            <person name="Jouanno E."/>
            <person name="Zahm M."/>
            <person name="Klopp C."/>
            <person name="Cabau C."/>
            <person name="Louis A."/>
            <person name="Berthelot C."/>
            <person name="Parey E."/>
            <person name="Roest Crollius H."/>
            <person name="Montfort J."/>
            <person name="Robinson-Rechavi M."/>
            <person name="Bouchez O."/>
            <person name="Lampietro C."/>
            <person name="Lopez Roques C."/>
            <person name="Donnadieu C."/>
            <person name="Postlethwait J."/>
            <person name="Bobe J."/>
            <person name="Verreycken H."/>
            <person name="Guiguen Y."/>
        </authorList>
    </citation>
    <scope>NUCLEOTIDE SEQUENCE [LARGE SCALE GENOMIC DNA]</scope>
    <source>
        <strain evidence="12">Up_M1</strain>
        <tissue evidence="12">Testis</tissue>
    </source>
</reference>
<evidence type="ECO:0000256" key="6">
    <source>
        <dbReference type="ARBA" id="ARBA00023136"/>
    </source>
</evidence>
<evidence type="ECO:0008006" key="14">
    <source>
        <dbReference type="Google" id="ProtNLM"/>
    </source>
</evidence>
<name>A0ABD0W8S8_UMBPY</name>
<dbReference type="GO" id="GO:0003700">
    <property type="term" value="F:DNA-binding transcription factor activity"/>
    <property type="evidence" value="ECO:0007669"/>
    <property type="project" value="UniProtKB-UniRule"/>
</dbReference>
<dbReference type="PANTHER" id="PTHR13029">
    <property type="match status" value="1"/>
</dbReference>
<evidence type="ECO:0000256" key="2">
    <source>
        <dbReference type="ARBA" id="ARBA00008221"/>
    </source>
</evidence>
<evidence type="ECO:0000256" key="7">
    <source>
        <dbReference type="PROSITE-ProRule" id="PRU00850"/>
    </source>
</evidence>
<evidence type="ECO:0000256" key="1">
    <source>
        <dbReference type="ARBA" id="ARBA00004167"/>
    </source>
</evidence>
<dbReference type="InterPro" id="IPR051577">
    <property type="entry name" value="MRF-like"/>
</dbReference>
<comment type="subcellular location">
    <subcellularLocation>
        <location evidence="1">Membrane</location>
        <topology evidence="1">Single-pass membrane protein</topology>
    </subcellularLocation>
</comment>
<dbReference type="EMBL" id="JAGEUA010000008">
    <property type="protein sequence ID" value="KAL0967231.1"/>
    <property type="molecule type" value="Genomic_DNA"/>
</dbReference>
<dbReference type="AlphaFoldDB" id="A0ABD0W8S8"/>
<keyword evidence="6 9" id="KW-0472">Membrane</keyword>
<comment type="similarity">
    <text evidence="2">Belongs to the MRF family.</text>
</comment>
<dbReference type="InterPro" id="IPR025719">
    <property type="entry name" value="MYRF_C2"/>
</dbReference>
<proteinExistence type="inferred from homology"/>
<dbReference type="Pfam" id="PF05224">
    <property type="entry name" value="NDT80_PhoG"/>
    <property type="match status" value="1"/>
</dbReference>
<protein>
    <recommendedName>
        <fullName evidence="14">Myelin regulatory factor-like protein</fullName>
    </recommendedName>
</protein>
<evidence type="ECO:0000256" key="8">
    <source>
        <dbReference type="SAM" id="MobiDB-lite"/>
    </source>
</evidence>
<dbReference type="Proteomes" id="UP001557470">
    <property type="component" value="Unassembled WGS sequence"/>
</dbReference>
<evidence type="ECO:0000256" key="3">
    <source>
        <dbReference type="ARBA" id="ARBA00022692"/>
    </source>
</evidence>
<dbReference type="FunFam" id="2.60.40.1390:FF:000004">
    <property type="entry name" value="Myelin regulatory factor"/>
    <property type="match status" value="1"/>
</dbReference>
<keyword evidence="13" id="KW-1185">Reference proteome</keyword>
<evidence type="ECO:0000256" key="5">
    <source>
        <dbReference type="ARBA" id="ARBA00023125"/>
    </source>
</evidence>
<feature type="DNA-binding region" description="NDT80" evidence="7">
    <location>
        <begin position="236"/>
        <end position="527"/>
    </location>
</feature>
<keyword evidence="4 9" id="KW-1133">Transmembrane helix</keyword>
<dbReference type="GO" id="GO:0016020">
    <property type="term" value="C:membrane"/>
    <property type="evidence" value="ECO:0007669"/>
    <property type="project" value="UniProtKB-SubCell"/>
</dbReference>
<feature type="region of interest" description="Disordered" evidence="8">
    <location>
        <begin position="701"/>
        <end position="725"/>
    </location>
</feature>
<feature type="domain" description="NDT80" evidence="10">
    <location>
        <begin position="236"/>
        <end position="527"/>
    </location>
</feature>
<dbReference type="InterPro" id="IPR030392">
    <property type="entry name" value="S74_ICA"/>
</dbReference>
<dbReference type="PROSITE" id="PS51688">
    <property type="entry name" value="ICA"/>
    <property type="match status" value="1"/>
</dbReference>
<dbReference type="InterPro" id="IPR024061">
    <property type="entry name" value="NDT80_DNA-bd_dom"/>
</dbReference>
<dbReference type="InterPro" id="IPR026932">
    <property type="entry name" value="MYRF_ICA"/>
</dbReference>
<dbReference type="SUPFAM" id="SSF49417">
    <property type="entry name" value="p53-like transcription factors"/>
    <property type="match status" value="1"/>
</dbReference>
<evidence type="ECO:0000256" key="4">
    <source>
        <dbReference type="ARBA" id="ARBA00022989"/>
    </source>
</evidence>